<comment type="caution">
    <text evidence="2">The sequence shown here is derived from an EMBL/GenBank/DDBJ whole genome shotgun (WGS) entry which is preliminary data.</text>
</comment>
<evidence type="ECO:0000313" key="2">
    <source>
        <dbReference type="EMBL" id="MDS1112713.1"/>
    </source>
</evidence>
<keyword evidence="3" id="KW-1185">Reference proteome</keyword>
<dbReference type="Proteomes" id="UP001265083">
    <property type="component" value="Unassembled WGS sequence"/>
</dbReference>
<evidence type="ECO:0000256" key="1">
    <source>
        <dbReference type="SAM" id="MobiDB-lite"/>
    </source>
</evidence>
<feature type="region of interest" description="Disordered" evidence="1">
    <location>
        <begin position="129"/>
        <end position="156"/>
    </location>
</feature>
<evidence type="ECO:0000313" key="3">
    <source>
        <dbReference type="Proteomes" id="UP001265083"/>
    </source>
</evidence>
<organism evidence="2 3">
    <name type="scientific">Gordonia westfalica</name>
    <dbReference type="NCBI Taxonomy" id="158898"/>
    <lineage>
        <taxon>Bacteria</taxon>
        <taxon>Bacillati</taxon>
        <taxon>Actinomycetota</taxon>
        <taxon>Actinomycetes</taxon>
        <taxon>Mycobacteriales</taxon>
        <taxon>Gordoniaceae</taxon>
        <taxon>Gordonia</taxon>
    </lineage>
</organism>
<dbReference type="EMBL" id="JAVLUS010000002">
    <property type="protein sequence ID" value="MDS1112713.1"/>
    <property type="molecule type" value="Genomic_DNA"/>
</dbReference>
<sequence length="240" mass="26458">MNLDLQAQCDAIVEQFYEEFLELRQDVNSTVKQVAQLWEPNFSDPTTMHGMLHCTSVRGLLLLTRVGGPCNPDEDPPPGVLHTRYGQGMSVVLLDGYGMRIRVRKAPAEFLPEQGERLVIKPAKAQRAKAQALREKTAAESAAEGPEQPTLSPEMDKLPRTAAGEYEWFVLWTLSMDGLQVPEVFLAAVKDIDSPSEVVILASTPLPRKARPTVVVDTSDDDFEEYRHKQGDTGTGSAPA</sequence>
<proteinExistence type="predicted"/>
<feature type="region of interest" description="Disordered" evidence="1">
    <location>
        <begin position="211"/>
        <end position="240"/>
    </location>
</feature>
<dbReference type="RefSeq" id="WP_310949271.1">
    <property type="nucleotide sequence ID" value="NZ_JAVLUS010000002.1"/>
</dbReference>
<reference evidence="2 3" key="1">
    <citation type="submission" date="2023-08" db="EMBL/GenBank/DDBJ databases">
        <title>Bioegradation of LLDPE and BLDPE plastic by marine bacteria from coast plastic debris.</title>
        <authorList>
            <person name="Rong Z."/>
        </authorList>
    </citation>
    <scope>NUCLEOTIDE SEQUENCE [LARGE SCALE GENOMIC DNA]</scope>
    <source>
        <strain evidence="2 3">Z-2</strain>
    </source>
</reference>
<name>A0ABU2GMM1_9ACTN</name>
<gene>
    <name evidence="2" type="ORF">RD149_02930</name>
</gene>
<protein>
    <submittedName>
        <fullName evidence="2">Uncharacterized protein</fullName>
    </submittedName>
</protein>
<accession>A0ABU2GMM1</accession>